<evidence type="ECO:0000256" key="2">
    <source>
        <dbReference type="ARBA" id="ARBA00005528"/>
    </source>
</evidence>
<comment type="catalytic activity">
    <reaction evidence="9 10">
        <text>uridine(1498) in 16S rRNA + S-adenosyl-L-methionine = N(3)-methyluridine(1498) in 16S rRNA + S-adenosyl-L-homocysteine + H(+)</text>
        <dbReference type="Rhea" id="RHEA:42920"/>
        <dbReference type="Rhea" id="RHEA-COMP:10283"/>
        <dbReference type="Rhea" id="RHEA-COMP:10284"/>
        <dbReference type="ChEBI" id="CHEBI:15378"/>
        <dbReference type="ChEBI" id="CHEBI:57856"/>
        <dbReference type="ChEBI" id="CHEBI:59789"/>
        <dbReference type="ChEBI" id="CHEBI:65315"/>
        <dbReference type="ChEBI" id="CHEBI:74502"/>
        <dbReference type="EC" id="2.1.1.193"/>
    </reaction>
</comment>
<accession>A0A2X3B2I3</accession>
<feature type="domain" description="Ribosomal RNA small subunit methyltransferase E methyltransferase" evidence="11">
    <location>
        <begin position="76"/>
        <end position="217"/>
    </location>
</feature>
<evidence type="ECO:0000313" key="12">
    <source>
        <dbReference type="EMBL" id="SQB99488.1"/>
    </source>
</evidence>
<keyword evidence="7 10" id="KW-0949">S-adenosyl-L-methionine</keyword>
<dbReference type="SUPFAM" id="SSF75217">
    <property type="entry name" value="alpha/beta knot"/>
    <property type="match status" value="1"/>
</dbReference>
<keyword evidence="6 10" id="KW-0808">Transferase</keyword>
<evidence type="ECO:0000256" key="1">
    <source>
        <dbReference type="ARBA" id="ARBA00004496"/>
    </source>
</evidence>
<gene>
    <name evidence="12" type="primary">rsmE</name>
    <name evidence="12" type="ORF">NCTC13102_01813</name>
</gene>
<dbReference type="NCBIfam" id="TIGR00046">
    <property type="entry name" value="RsmE family RNA methyltransferase"/>
    <property type="match status" value="1"/>
</dbReference>
<dbReference type="NCBIfam" id="NF008695">
    <property type="entry name" value="PRK11713.3-3"/>
    <property type="match status" value="1"/>
</dbReference>
<dbReference type="AlphaFoldDB" id="A0A2X3B2I3"/>
<dbReference type="GO" id="GO:0070042">
    <property type="term" value="F:rRNA (uridine-N3-)-methyltransferase activity"/>
    <property type="evidence" value="ECO:0007669"/>
    <property type="project" value="TreeGrafter"/>
</dbReference>
<dbReference type="InterPro" id="IPR006700">
    <property type="entry name" value="RsmE"/>
</dbReference>
<evidence type="ECO:0000256" key="10">
    <source>
        <dbReference type="PIRNR" id="PIRNR015601"/>
    </source>
</evidence>
<evidence type="ECO:0000256" key="7">
    <source>
        <dbReference type="ARBA" id="ARBA00022691"/>
    </source>
</evidence>
<protein>
    <recommendedName>
        <fullName evidence="10">Ribosomal RNA small subunit methyltransferase E</fullName>
        <ecNumber evidence="10">2.1.1.193</ecNumber>
    </recommendedName>
</protein>
<dbReference type="EMBL" id="UAWL01000006">
    <property type="protein sequence ID" value="SQB99488.1"/>
    <property type="molecule type" value="Genomic_DNA"/>
</dbReference>
<evidence type="ECO:0000256" key="3">
    <source>
        <dbReference type="ARBA" id="ARBA00022490"/>
    </source>
</evidence>
<dbReference type="Pfam" id="PF04452">
    <property type="entry name" value="Methyltrans_RNA"/>
    <property type="match status" value="1"/>
</dbReference>
<dbReference type="Gene3D" id="3.40.1280.10">
    <property type="match status" value="1"/>
</dbReference>
<evidence type="ECO:0000313" key="13">
    <source>
        <dbReference type="Proteomes" id="UP000250166"/>
    </source>
</evidence>
<dbReference type="Proteomes" id="UP000250166">
    <property type="component" value="Unassembled WGS sequence"/>
</dbReference>
<proteinExistence type="inferred from homology"/>
<evidence type="ECO:0000259" key="11">
    <source>
        <dbReference type="Pfam" id="PF04452"/>
    </source>
</evidence>
<keyword evidence="4 10" id="KW-0698">rRNA processing</keyword>
<dbReference type="InterPro" id="IPR046886">
    <property type="entry name" value="RsmE_MTase_dom"/>
</dbReference>
<evidence type="ECO:0000256" key="9">
    <source>
        <dbReference type="ARBA" id="ARBA00047944"/>
    </source>
</evidence>
<sequence>MQFLFHKDAKNQEITLEGEAFSHIYHSRRTDKTKPLKLRNLKDDMLYTYHLISIGRKSATLSLQDSIFLPKKPLSFSHIIWAITDVKTIEKTLPFLNELGLGKLSLFYAALSQHNQNPNIQRCEKILIASSQQCGRSNVLEIEILSNLSEVLHLYPNIARLDFEGEAFESVSSLDSVLVIGPEGGFSKEERTLIQTAYTLPIPFILKSQTAIITALAMGINRNQ</sequence>
<dbReference type="EC" id="2.1.1.193" evidence="10"/>
<reference evidence="12 13" key="1">
    <citation type="submission" date="2018-06" db="EMBL/GenBank/DDBJ databases">
        <authorList>
            <consortium name="Pathogen Informatics"/>
            <person name="Doyle S."/>
        </authorList>
    </citation>
    <scope>NUCLEOTIDE SEQUENCE [LARGE SCALE GENOMIC DNA]</scope>
    <source>
        <strain evidence="12 13">NCTC13102</strain>
    </source>
</reference>
<organism evidence="12 13">
    <name type="scientific">Helicobacter fennelliae</name>
    <dbReference type="NCBI Taxonomy" id="215"/>
    <lineage>
        <taxon>Bacteria</taxon>
        <taxon>Pseudomonadati</taxon>
        <taxon>Campylobacterota</taxon>
        <taxon>Epsilonproteobacteria</taxon>
        <taxon>Campylobacterales</taxon>
        <taxon>Helicobacteraceae</taxon>
        <taxon>Helicobacter</taxon>
    </lineage>
</organism>
<dbReference type="GO" id="GO:0005737">
    <property type="term" value="C:cytoplasm"/>
    <property type="evidence" value="ECO:0007669"/>
    <property type="project" value="UniProtKB-SubCell"/>
</dbReference>
<dbReference type="GO" id="GO:0070475">
    <property type="term" value="P:rRNA base methylation"/>
    <property type="evidence" value="ECO:0007669"/>
    <property type="project" value="TreeGrafter"/>
</dbReference>
<dbReference type="PANTHER" id="PTHR30027:SF3">
    <property type="entry name" value="16S RRNA (URACIL(1498)-N(3))-METHYLTRANSFERASE"/>
    <property type="match status" value="1"/>
</dbReference>
<keyword evidence="5 10" id="KW-0489">Methyltransferase</keyword>
<name>A0A2X3B2I3_9HELI</name>
<evidence type="ECO:0000256" key="4">
    <source>
        <dbReference type="ARBA" id="ARBA00022552"/>
    </source>
</evidence>
<dbReference type="RefSeq" id="WP_023949670.1">
    <property type="nucleotide sequence ID" value="NZ_JAERIV010000013.1"/>
</dbReference>
<dbReference type="InterPro" id="IPR029028">
    <property type="entry name" value="Alpha/beta_knot_MTases"/>
</dbReference>
<dbReference type="CDD" id="cd18084">
    <property type="entry name" value="RsmE-like"/>
    <property type="match status" value="1"/>
</dbReference>
<evidence type="ECO:0000256" key="6">
    <source>
        <dbReference type="ARBA" id="ARBA00022679"/>
    </source>
</evidence>
<keyword evidence="3 10" id="KW-0963">Cytoplasm</keyword>
<dbReference type="PIRSF" id="PIRSF015601">
    <property type="entry name" value="MTase_slr0722"/>
    <property type="match status" value="1"/>
</dbReference>
<evidence type="ECO:0000256" key="8">
    <source>
        <dbReference type="ARBA" id="ARBA00025699"/>
    </source>
</evidence>
<dbReference type="PANTHER" id="PTHR30027">
    <property type="entry name" value="RIBOSOMAL RNA SMALL SUBUNIT METHYLTRANSFERASE E"/>
    <property type="match status" value="1"/>
</dbReference>
<comment type="subcellular location">
    <subcellularLocation>
        <location evidence="1 10">Cytoplasm</location>
    </subcellularLocation>
</comment>
<evidence type="ECO:0000256" key="5">
    <source>
        <dbReference type="ARBA" id="ARBA00022603"/>
    </source>
</evidence>
<comment type="similarity">
    <text evidence="2 10">Belongs to the RNA methyltransferase RsmE family.</text>
</comment>
<comment type="function">
    <text evidence="8 10">Specifically methylates the N3 position of the uracil ring of uridine 1498 (m3U1498) in 16S rRNA. Acts on the fully assembled 30S ribosomal subunit.</text>
</comment>
<dbReference type="InterPro" id="IPR029026">
    <property type="entry name" value="tRNA_m1G_MTases_N"/>
</dbReference>